<keyword evidence="4" id="KW-1185">Reference proteome</keyword>
<evidence type="ECO:0000259" key="2">
    <source>
        <dbReference type="Pfam" id="PF20253"/>
    </source>
</evidence>
<evidence type="ECO:0000256" key="1">
    <source>
        <dbReference type="SAM" id="MobiDB-lite"/>
    </source>
</evidence>
<feature type="compositionally biased region" description="Basic and acidic residues" evidence="1">
    <location>
        <begin position="171"/>
        <end position="181"/>
    </location>
</feature>
<dbReference type="EMBL" id="LT853700">
    <property type="protein sequence ID" value="SMQ54069.1"/>
    <property type="molecule type" value="Genomic_DNA"/>
</dbReference>
<name>A0A1X7S361_ZYMT9</name>
<dbReference type="InterPro" id="IPR046539">
    <property type="entry name" value="DUF6604"/>
</dbReference>
<dbReference type="PANTHER" id="PTHR38795:SF1">
    <property type="entry name" value="DUF6604 DOMAIN-CONTAINING PROTEIN"/>
    <property type="match status" value="1"/>
</dbReference>
<evidence type="ECO:0000313" key="4">
    <source>
        <dbReference type="Proteomes" id="UP000215127"/>
    </source>
</evidence>
<gene>
    <name evidence="3" type="ORF">ZT3D7_G9223</name>
</gene>
<feature type="region of interest" description="Disordered" evidence="1">
    <location>
        <begin position="144"/>
        <end position="190"/>
    </location>
</feature>
<dbReference type="PANTHER" id="PTHR38795">
    <property type="entry name" value="DUF6604 DOMAIN-CONTAINING PROTEIN"/>
    <property type="match status" value="1"/>
</dbReference>
<reference evidence="3 4" key="1">
    <citation type="submission" date="2016-06" db="EMBL/GenBank/DDBJ databases">
        <authorList>
            <person name="Kjaerup R.B."/>
            <person name="Dalgaard T.S."/>
            <person name="Juul-Madsen H.R."/>
        </authorList>
    </citation>
    <scope>NUCLEOTIDE SEQUENCE [LARGE SCALE GENOMIC DNA]</scope>
</reference>
<dbReference type="Proteomes" id="UP000215127">
    <property type="component" value="Chromosome 9"/>
</dbReference>
<protein>
    <recommendedName>
        <fullName evidence="2">DUF6604 domain-containing protein</fullName>
    </recommendedName>
</protein>
<dbReference type="STRING" id="1276538.A0A1X7S361"/>
<accession>A0A1X7S361</accession>
<organism evidence="3 4">
    <name type="scientific">Zymoseptoria tritici (strain ST99CH_3D7)</name>
    <dbReference type="NCBI Taxonomy" id="1276538"/>
    <lineage>
        <taxon>Eukaryota</taxon>
        <taxon>Fungi</taxon>
        <taxon>Dikarya</taxon>
        <taxon>Ascomycota</taxon>
        <taxon>Pezizomycotina</taxon>
        <taxon>Dothideomycetes</taxon>
        <taxon>Dothideomycetidae</taxon>
        <taxon>Mycosphaerellales</taxon>
        <taxon>Mycosphaerellaceae</taxon>
        <taxon>Zymoseptoria</taxon>
    </lineage>
</organism>
<dbReference type="AlphaFoldDB" id="A0A1X7S361"/>
<sequence>MPEELPLTERYLRYKRGTEKITSWLTATAIKCADISQLVSALKTKSARISAAQGGTVEVLPSELIGLTLGIVQSVPPTTVPPNILTALTKTIEGRQAVADIYKKRTTDQSGEAAKKDSGHQHFIGILIEVQRHLTNAAQTFQEHLQPPFSSIPNDNDTGHGHEMSPAPDIQIHDKRTHGDSTSETSSPSKTTSLSKAVFVLKKQDHEDVLACLCFLGELRDVRVNVNNTWRRYMTGEITFMLASMATHAALCLLNCAEEEFTAMNPDLNTWHRVCKLLQVEAHTDDHDPLAYLVNYRKHGPLEEFQDLDISGLLAYTGTEAIGLFCAQFNWYWKNVDNLRKGVQRTGHCKQKHVLRRTLAQHPFVKVLVGNVFTGYTAENTSGLRKEFFWGLHQYCKSGLLPTWLVVACQMYIDVADILGPRLFDGSAVFDQALRGIEAQKIVMAVHQQQYPGGFPDLEAKAMKFFDSGKVVATNVRKSLKLDTTIARSGDVFSPHYQEQKATIVSMRNHALMSNHAHLIPIEVGCCALVAKLGTFCRALNFPQCELHIQTLAFVYQAGKCLGLLPAWPDMDFVIATQSDSTPLTTSSADRPEALFEAYKSALGLPGRRTVERCLGRPEKLRMPNLDPIMPKVKFLMLVADIERAKSSPLPNNKRLQIFLHELASEKQAQSSSDSGKPGGASAEKRTFNAEELLSTFTEQFQSEEPMLNFDYLRLWTECGKLCNTIAEDVIDPVIPMEETRVGSALLVGYDLLGGFGRLRKNPELVPRSRLAQACKIMEPYITAKGGHFRRAAEAQSSGYLAEKDKPMPNKVELLSEEQKVIVSRLTKAGSSVSTSGGMAVVHHPMLAKGDLMKRSETRPKQIIMPQYMFDGDTQLPRWIG</sequence>
<feature type="domain" description="DUF6604" evidence="2">
    <location>
        <begin position="13"/>
        <end position="262"/>
    </location>
</feature>
<evidence type="ECO:0000313" key="3">
    <source>
        <dbReference type="EMBL" id="SMQ54069.1"/>
    </source>
</evidence>
<proteinExistence type="predicted"/>
<feature type="compositionally biased region" description="Polar residues" evidence="1">
    <location>
        <begin position="144"/>
        <end position="156"/>
    </location>
</feature>
<dbReference type="Pfam" id="PF20253">
    <property type="entry name" value="DUF6604"/>
    <property type="match status" value="1"/>
</dbReference>